<evidence type="ECO:0000256" key="8">
    <source>
        <dbReference type="ARBA" id="ARBA00023316"/>
    </source>
</evidence>
<evidence type="ECO:0000256" key="2">
    <source>
        <dbReference type="ARBA" id="ARBA00005992"/>
    </source>
</evidence>
<feature type="domain" description="L,D-TPase catalytic" evidence="11">
    <location>
        <begin position="70"/>
        <end position="195"/>
    </location>
</feature>
<name>A0A8J8CIP1_9CYAN</name>
<dbReference type="GO" id="GO:0008360">
    <property type="term" value="P:regulation of cell shape"/>
    <property type="evidence" value="ECO:0007669"/>
    <property type="project" value="UniProtKB-UniRule"/>
</dbReference>
<comment type="caution">
    <text evidence="12">The sequence shown here is derived from an EMBL/GenBank/DDBJ whole genome shotgun (WGS) entry which is preliminary data.</text>
</comment>
<protein>
    <submittedName>
        <fullName evidence="12">L,D-transpeptidase family protein</fullName>
    </submittedName>
</protein>
<dbReference type="PANTHER" id="PTHR30582:SF24">
    <property type="entry name" value="L,D-TRANSPEPTIDASE ERFK_SRFK-RELATED"/>
    <property type="match status" value="1"/>
</dbReference>
<dbReference type="AlphaFoldDB" id="A0A8J8CIP1"/>
<feature type="active site" description="Proton donor/acceptor" evidence="9">
    <location>
        <position position="155"/>
    </location>
</feature>
<dbReference type="InterPro" id="IPR005490">
    <property type="entry name" value="LD_TPept_cat_dom"/>
</dbReference>
<keyword evidence="13" id="KW-1185">Reference proteome</keyword>
<dbReference type="Gene3D" id="2.40.440.10">
    <property type="entry name" value="L,D-transpeptidase catalytic domain-like"/>
    <property type="match status" value="1"/>
</dbReference>
<sequence length="196" mass="21402">MHQRSLLFLSIFLVGLAPWVALAQPLPAPLSESLLEPLSEPSSESLSEPLLKTSPPASPPSKVNDQTQAVRVVVKLKKRRVYVYEGDTEIASYPVAVGKAGWETPTGEHQVINKQVNPTFISFKTGKKIPPGYDNPLGVRWIGIWTDGDTQIGFHGTNQPELLGQAVSHGCLRMWNKDVTALFERVAIGTPVSVQP</sequence>
<dbReference type="InterPro" id="IPR050979">
    <property type="entry name" value="LD-transpeptidase"/>
</dbReference>
<reference evidence="12" key="1">
    <citation type="submission" date="2019-12" db="EMBL/GenBank/DDBJ databases">
        <title>High-Quality draft genome sequences of three cyanobacteria isolated from the limestone walls of the Old Cathedral of Coimbra.</title>
        <authorList>
            <person name="Tiago I."/>
            <person name="Soares F."/>
            <person name="Portugal A."/>
        </authorList>
    </citation>
    <scope>NUCLEOTIDE SEQUENCE</scope>
    <source>
        <strain evidence="12">A</strain>
    </source>
</reference>
<keyword evidence="4" id="KW-0808">Transferase</keyword>
<keyword evidence="8 9" id="KW-0961">Cell wall biogenesis/degradation</keyword>
<gene>
    <name evidence="12" type="ORF">GS601_11125</name>
</gene>
<dbReference type="EMBL" id="WVIE01000011">
    <property type="protein sequence ID" value="NDJ17839.1"/>
    <property type="molecule type" value="Genomic_DNA"/>
</dbReference>
<evidence type="ECO:0000313" key="12">
    <source>
        <dbReference type="EMBL" id="NDJ17839.1"/>
    </source>
</evidence>
<evidence type="ECO:0000256" key="1">
    <source>
        <dbReference type="ARBA" id="ARBA00004752"/>
    </source>
</evidence>
<dbReference type="GO" id="GO:0016757">
    <property type="term" value="F:glycosyltransferase activity"/>
    <property type="evidence" value="ECO:0007669"/>
    <property type="project" value="UniProtKB-KW"/>
</dbReference>
<keyword evidence="7 9" id="KW-0573">Peptidoglycan synthesis</keyword>
<dbReference type="GO" id="GO:0005576">
    <property type="term" value="C:extracellular region"/>
    <property type="evidence" value="ECO:0007669"/>
    <property type="project" value="TreeGrafter"/>
</dbReference>
<organism evidence="12 13">
    <name type="scientific">Myxacorys almedinensis A</name>
    <dbReference type="NCBI Taxonomy" id="2690445"/>
    <lineage>
        <taxon>Bacteria</taxon>
        <taxon>Bacillati</taxon>
        <taxon>Cyanobacteriota</taxon>
        <taxon>Cyanophyceae</taxon>
        <taxon>Leptolyngbyales</taxon>
        <taxon>Leptolyngbyaceae</taxon>
        <taxon>Myxacorys</taxon>
        <taxon>Myxacorys almedinensis</taxon>
    </lineage>
</organism>
<keyword evidence="3" id="KW-0328">Glycosyltransferase</keyword>
<dbReference type="SUPFAM" id="SSF141523">
    <property type="entry name" value="L,D-transpeptidase catalytic domain-like"/>
    <property type="match status" value="1"/>
</dbReference>
<dbReference type="GO" id="GO:0071555">
    <property type="term" value="P:cell wall organization"/>
    <property type="evidence" value="ECO:0007669"/>
    <property type="project" value="UniProtKB-UniRule"/>
</dbReference>
<evidence type="ECO:0000256" key="5">
    <source>
        <dbReference type="ARBA" id="ARBA00022801"/>
    </source>
</evidence>
<evidence type="ECO:0000256" key="9">
    <source>
        <dbReference type="PROSITE-ProRule" id="PRU01373"/>
    </source>
</evidence>
<comment type="pathway">
    <text evidence="1 9">Cell wall biogenesis; peptidoglycan biosynthesis.</text>
</comment>
<dbReference type="PROSITE" id="PS52029">
    <property type="entry name" value="LD_TPASE"/>
    <property type="match status" value="1"/>
</dbReference>
<comment type="similarity">
    <text evidence="2">Belongs to the YkuD family.</text>
</comment>
<dbReference type="Pfam" id="PF03734">
    <property type="entry name" value="YkuD"/>
    <property type="match status" value="1"/>
</dbReference>
<keyword evidence="6 9" id="KW-0133">Cell shape</keyword>
<dbReference type="PANTHER" id="PTHR30582">
    <property type="entry name" value="L,D-TRANSPEPTIDASE"/>
    <property type="match status" value="1"/>
</dbReference>
<evidence type="ECO:0000259" key="11">
    <source>
        <dbReference type="PROSITE" id="PS52029"/>
    </source>
</evidence>
<accession>A0A8J8CIP1</accession>
<feature type="compositionally biased region" description="Low complexity" evidence="10">
    <location>
        <begin position="39"/>
        <end position="55"/>
    </location>
</feature>
<feature type="active site" description="Nucleophile" evidence="9">
    <location>
        <position position="171"/>
    </location>
</feature>
<dbReference type="GO" id="GO:0071972">
    <property type="term" value="F:peptidoglycan L,D-transpeptidase activity"/>
    <property type="evidence" value="ECO:0007669"/>
    <property type="project" value="TreeGrafter"/>
</dbReference>
<dbReference type="InterPro" id="IPR038063">
    <property type="entry name" value="Transpep_catalytic_dom"/>
</dbReference>
<evidence type="ECO:0000256" key="6">
    <source>
        <dbReference type="ARBA" id="ARBA00022960"/>
    </source>
</evidence>
<dbReference type="RefSeq" id="WP_162423362.1">
    <property type="nucleotide sequence ID" value="NZ_WVIE01000011.1"/>
</dbReference>
<evidence type="ECO:0000313" key="13">
    <source>
        <dbReference type="Proteomes" id="UP000646053"/>
    </source>
</evidence>
<dbReference type="UniPathway" id="UPA00219"/>
<evidence type="ECO:0000256" key="7">
    <source>
        <dbReference type="ARBA" id="ARBA00022984"/>
    </source>
</evidence>
<evidence type="ECO:0000256" key="10">
    <source>
        <dbReference type="SAM" id="MobiDB-lite"/>
    </source>
</evidence>
<dbReference type="CDD" id="cd16913">
    <property type="entry name" value="YkuD_like"/>
    <property type="match status" value="1"/>
</dbReference>
<evidence type="ECO:0000256" key="4">
    <source>
        <dbReference type="ARBA" id="ARBA00022679"/>
    </source>
</evidence>
<dbReference type="Proteomes" id="UP000646053">
    <property type="component" value="Unassembled WGS sequence"/>
</dbReference>
<proteinExistence type="inferred from homology"/>
<evidence type="ECO:0000256" key="3">
    <source>
        <dbReference type="ARBA" id="ARBA00022676"/>
    </source>
</evidence>
<feature type="region of interest" description="Disordered" evidence="10">
    <location>
        <begin position="39"/>
        <end position="65"/>
    </location>
</feature>
<dbReference type="GO" id="GO:0018104">
    <property type="term" value="P:peptidoglycan-protein cross-linking"/>
    <property type="evidence" value="ECO:0007669"/>
    <property type="project" value="TreeGrafter"/>
</dbReference>
<keyword evidence="5" id="KW-0378">Hydrolase</keyword>